<reference evidence="1 2" key="1">
    <citation type="submission" date="2015-03" db="EMBL/GenBank/DDBJ databases">
        <authorList>
            <consortium name="Pathogen Informatics"/>
            <person name="Murphy D."/>
        </authorList>
    </citation>
    <scope>NUCLEOTIDE SEQUENCE [LARGE SCALE GENOMIC DNA]</scope>
    <source>
        <strain evidence="1 2">PAP036</strain>
    </source>
</reference>
<protein>
    <submittedName>
        <fullName evidence="1">Polyketide cyclase / dehydrase and lipid transport</fullName>
    </submittedName>
</protein>
<dbReference type="EMBL" id="CSUW01000009">
    <property type="protein sequence ID" value="CPT51675.1"/>
    <property type="molecule type" value="Genomic_DNA"/>
</dbReference>
<name>A0AB33TDL6_9MYCO</name>
<evidence type="ECO:0000313" key="1">
    <source>
        <dbReference type="EMBL" id="CPT51675.1"/>
    </source>
</evidence>
<accession>A0AB33TDL6</accession>
<dbReference type="Gene3D" id="3.30.530.20">
    <property type="match status" value="1"/>
</dbReference>
<sequence length="147" mass="15955">MGIMALLRIERRSALSVDEAFARITDWPRHSAHIPLTTVVVTSDSPGGVGATFVGRTGLGRIRFEDPMTITRWEPPQGGSPGACRLEKTGALVLGWAEIEVYAQGSGSRVVWTEDVRVRGVPAIFDPLAKIGGQWMFGRALDGLLRK</sequence>
<dbReference type="InterPro" id="IPR023393">
    <property type="entry name" value="START-like_dom_sf"/>
</dbReference>
<evidence type="ECO:0000313" key="2">
    <source>
        <dbReference type="Proteomes" id="UP000038487"/>
    </source>
</evidence>
<dbReference type="SUPFAM" id="SSF55961">
    <property type="entry name" value="Bet v1-like"/>
    <property type="match status" value="1"/>
</dbReference>
<proteinExistence type="predicted"/>
<dbReference type="Proteomes" id="UP000038487">
    <property type="component" value="Unassembled WGS sequence"/>
</dbReference>
<gene>
    <name evidence="1" type="ORF">ERS075527_03848</name>
</gene>
<dbReference type="AlphaFoldDB" id="A0AB33TDL6"/>
<organism evidence="1 2">
    <name type="scientific">Mycobacteroides abscessus</name>
    <dbReference type="NCBI Taxonomy" id="36809"/>
    <lineage>
        <taxon>Bacteria</taxon>
        <taxon>Bacillati</taxon>
        <taxon>Actinomycetota</taxon>
        <taxon>Actinomycetes</taxon>
        <taxon>Mycobacteriales</taxon>
        <taxon>Mycobacteriaceae</taxon>
        <taxon>Mycobacteroides</taxon>
    </lineage>
</organism>
<comment type="caution">
    <text evidence="1">The sequence shown here is derived from an EMBL/GenBank/DDBJ whole genome shotgun (WGS) entry which is preliminary data.</text>
</comment>